<accession>A0ABX2Q461</accession>
<feature type="transmembrane region" description="Helical" evidence="1">
    <location>
        <begin position="50"/>
        <end position="69"/>
    </location>
</feature>
<organism evidence="2 3">
    <name type="scientific">Hymenobacter terrestris</name>
    <dbReference type="NCBI Taxonomy" id="2748310"/>
    <lineage>
        <taxon>Bacteria</taxon>
        <taxon>Pseudomonadati</taxon>
        <taxon>Bacteroidota</taxon>
        <taxon>Cytophagia</taxon>
        <taxon>Cytophagales</taxon>
        <taxon>Hymenobacteraceae</taxon>
        <taxon>Hymenobacter</taxon>
    </lineage>
</organism>
<gene>
    <name evidence="2" type="ORF">HW556_12660</name>
</gene>
<evidence type="ECO:0000313" key="3">
    <source>
        <dbReference type="Proteomes" id="UP000626554"/>
    </source>
</evidence>
<dbReference type="Proteomes" id="UP000626554">
    <property type="component" value="Unassembled WGS sequence"/>
</dbReference>
<evidence type="ECO:0000256" key="1">
    <source>
        <dbReference type="SAM" id="Phobius"/>
    </source>
</evidence>
<sequence>MLNPQPSEQRPEPRRGQRLLFLALLFGVLLNFPLLGAFSLDARVAGIPVLYLYVLLVWAALVALTGWLVKGIKN</sequence>
<evidence type="ECO:0008006" key="4">
    <source>
        <dbReference type="Google" id="ProtNLM"/>
    </source>
</evidence>
<dbReference type="RefSeq" id="WP_176900412.1">
    <property type="nucleotide sequence ID" value="NZ_JABKAV010000039.1"/>
</dbReference>
<comment type="caution">
    <text evidence="2">The sequence shown here is derived from an EMBL/GenBank/DDBJ whole genome shotgun (WGS) entry which is preliminary data.</text>
</comment>
<keyword evidence="1" id="KW-0812">Transmembrane</keyword>
<proteinExistence type="predicted"/>
<name>A0ABX2Q461_9BACT</name>
<keyword evidence="1" id="KW-1133">Transmembrane helix</keyword>
<protein>
    <recommendedName>
        <fullName evidence="4">DUF3311 domain-containing protein</fullName>
    </recommendedName>
</protein>
<reference evidence="2 3" key="1">
    <citation type="submission" date="2020-05" db="EMBL/GenBank/DDBJ databases">
        <title>Hymenobacter terrestris sp. nov. and Hymenobacter lapidiphilus sp. nov., isolated from regoliths in Antarctica.</title>
        <authorList>
            <person name="Sedlacek I."/>
            <person name="Pantucek R."/>
            <person name="Zeman M."/>
            <person name="Holochova P."/>
            <person name="Kralova S."/>
            <person name="Stankova E."/>
            <person name="Sedo O."/>
            <person name="Micenkova L."/>
            <person name="Svec P."/>
            <person name="Gupta V."/>
            <person name="Sood U."/>
            <person name="Korpole U.S."/>
            <person name="Lal R."/>
        </authorList>
    </citation>
    <scope>NUCLEOTIDE SEQUENCE [LARGE SCALE GENOMIC DNA]</scope>
    <source>
        <strain evidence="2 3">P5252</strain>
    </source>
</reference>
<keyword evidence="1" id="KW-0472">Membrane</keyword>
<evidence type="ECO:0000313" key="2">
    <source>
        <dbReference type="EMBL" id="NVO85732.1"/>
    </source>
</evidence>
<dbReference type="EMBL" id="JABKAV010000039">
    <property type="protein sequence ID" value="NVO85732.1"/>
    <property type="molecule type" value="Genomic_DNA"/>
</dbReference>
<keyword evidence="3" id="KW-1185">Reference proteome</keyword>
<feature type="transmembrane region" description="Helical" evidence="1">
    <location>
        <begin position="20"/>
        <end position="38"/>
    </location>
</feature>